<reference evidence="1 2" key="1">
    <citation type="submission" date="2019-04" db="EMBL/GenBank/DDBJ databases">
        <authorList>
            <person name="Jiang L."/>
        </authorList>
    </citation>
    <scope>NUCLEOTIDE SEQUENCE [LARGE SCALE GENOMIC DNA]</scope>
    <source>
        <strain evidence="1 2">YIM 131861</strain>
    </source>
</reference>
<dbReference type="OrthoDB" id="7869604at2"/>
<keyword evidence="2" id="KW-1185">Reference proteome</keyword>
<sequence length="77" mass="8172">MSSGAPDQRGRLQSDPFDYRVTGGEQVIVARGGRTIVTIRGAAAAKLITSLASADERGAQMLLAKATGNYKHGNERR</sequence>
<organism evidence="1 2">
    <name type="scientific">Orlajensenia flava</name>
    <dbReference type="NCBI Taxonomy" id="2565934"/>
    <lineage>
        <taxon>Bacteria</taxon>
        <taxon>Bacillati</taxon>
        <taxon>Actinomycetota</taxon>
        <taxon>Actinomycetes</taxon>
        <taxon>Micrococcales</taxon>
        <taxon>Microbacteriaceae</taxon>
        <taxon>Orlajensenia</taxon>
    </lineage>
</organism>
<evidence type="ECO:0000313" key="1">
    <source>
        <dbReference type="EMBL" id="THG35547.1"/>
    </source>
</evidence>
<protein>
    <submittedName>
        <fullName evidence="1">Uncharacterized protein</fullName>
    </submittedName>
</protein>
<gene>
    <name evidence="1" type="ORF">E6C70_05765</name>
</gene>
<evidence type="ECO:0000313" key="2">
    <source>
        <dbReference type="Proteomes" id="UP000307380"/>
    </source>
</evidence>
<comment type="caution">
    <text evidence="1">The sequence shown here is derived from an EMBL/GenBank/DDBJ whole genome shotgun (WGS) entry which is preliminary data.</text>
</comment>
<dbReference type="Proteomes" id="UP000307380">
    <property type="component" value="Unassembled WGS sequence"/>
</dbReference>
<name>A0A4V6RZ59_9MICO</name>
<proteinExistence type="predicted"/>
<accession>A0A4V6RZ59</accession>
<dbReference type="AlphaFoldDB" id="A0A4V6RZ59"/>
<dbReference type="RefSeq" id="WP_136423076.1">
    <property type="nucleotide sequence ID" value="NZ_SSSN01000003.1"/>
</dbReference>
<dbReference type="EMBL" id="SSSN01000003">
    <property type="protein sequence ID" value="THG35547.1"/>
    <property type="molecule type" value="Genomic_DNA"/>
</dbReference>